<evidence type="ECO:0000256" key="6">
    <source>
        <dbReference type="HAMAP-Rule" id="MF_02040"/>
    </source>
</evidence>
<comment type="similarity">
    <text evidence="6">Belongs to the Mrp/NBP35 ATP-binding proteins family.</text>
</comment>
<dbReference type="CDD" id="cd02037">
    <property type="entry name" value="Mrp_NBP35"/>
    <property type="match status" value="1"/>
</dbReference>
<protein>
    <recommendedName>
        <fullName evidence="6">Iron-sulfur cluster carrier protein</fullName>
    </recommendedName>
</protein>
<dbReference type="GO" id="GO:0016226">
    <property type="term" value="P:iron-sulfur cluster assembly"/>
    <property type="evidence" value="ECO:0007669"/>
    <property type="project" value="InterPro"/>
</dbReference>
<comment type="caution">
    <text evidence="7">The sequence shown here is derived from an EMBL/GenBank/DDBJ whole genome shotgun (WGS) entry which is preliminary data.</text>
</comment>
<evidence type="ECO:0000256" key="4">
    <source>
        <dbReference type="ARBA" id="ARBA00023004"/>
    </source>
</evidence>
<dbReference type="Pfam" id="PF10609">
    <property type="entry name" value="ParA"/>
    <property type="match status" value="1"/>
</dbReference>
<dbReference type="OrthoDB" id="9809679at2"/>
<dbReference type="GO" id="GO:0005524">
    <property type="term" value="F:ATP binding"/>
    <property type="evidence" value="ECO:0007669"/>
    <property type="project" value="UniProtKB-UniRule"/>
</dbReference>
<keyword evidence="2 6" id="KW-0547">Nucleotide-binding</keyword>
<dbReference type="AlphaFoldDB" id="A0A437S641"/>
<dbReference type="GO" id="GO:0046872">
    <property type="term" value="F:metal ion binding"/>
    <property type="evidence" value="ECO:0007669"/>
    <property type="project" value="UniProtKB-KW"/>
</dbReference>
<accession>A0A437S641</accession>
<evidence type="ECO:0000256" key="3">
    <source>
        <dbReference type="ARBA" id="ARBA00022840"/>
    </source>
</evidence>
<dbReference type="InterPro" id="IPR033756">
    <property type="entry name" value="YlxH/NBP35"/>
</dbReference>
<dbReference type="PANTHER" id="PTHR42961">
    <property type="entry name" value="IRON-SULFUR PROTEIN NUBPL"/>
    <property type="match status" value="1"/>
</dbReference>
<feature type="binding site" evidence="6">
    <location>
        <begin position="9"/>
        <end position="16"/>
    </location>
    <ligand>
        <name>ATP</name>
        <dbReference type="ChEBI" id="CHEBI:30616"/>
    </ligand>
</feature>
<keyword evidence="8" id="KW-1185">Reference proteome</keyword>
<name>A0A437S641_9FIRM</name>
<evidence type="ECO:0000313" key="7">
    <source>
        <dbReference type="EMBL" id="RVU54503.1"/>
    </source>
</evidence>
<keyword evidence="6" id="KW-0378">Hydrolase</keyword>
<dbReference type="RefSeq" id="WP_127724725.1">
    <property type="nucleotide sequence ID" value="NZ_RLIH01000009.1"/>
</dbReference>
<evidence type="ECO:0000256" key="2">
    <source>
        <dbReference type="ARBA" id="ARBA00022741"/>
    </source>
</evidence>
<dbReference type="GO" id="GO:0051539">
    <property type="term" value="F:4 iron, 4 sulfur cluster binding"/>
    <property type="evidence" value="ECO:0007669"/>
    <property type="project" value="TreeGrafter"/>
</dbReference>
<dbReference type="InterPro" id="IPR027417">
    <property type="entry name" value="P-loop_NTPase"/>
</dbReference>
<dbReference type="EMBL" id="RLIH01000009">
    <property type="protein sequence ID" value="RVU54503.1"/>
    <property type="molecule type" value="Genomic_DNA"/>
</dbReference>
<keyword evidence="4 6" id="KW-0408">Iron</keyword>
<evidence type="ECO:0000256" key="5">
    <source>
        <dbReference type="ARBA" id="ARBA00023014"/>
    </source>
</evidence>
<dbReference type="Proteomes" id="UP000288812">
    <property type="component" value="Unassembled WGS sequence"/>
</dbReference>
<dbReference type="PANTHER" id="PTHR42961:SF2">
    <property type="entry name" value="IRON-SULFUR PROTEIN NUBPL"/>
    <property type="match status" value="1"/>
</dbReference>
<dbReference type="Gene3D" id="3.40.50.300">
    <property type="entry name" value="P-loop containing nucleotide triphosphate hydrolases"/>
    <property type="match status" value="1"/>
</dbReference>
<keyword evidence="1 6" id="KW-0479">Metal-binding</keyword>
<sequence>MGVYGVISGKGGVGKSLVTSLLAVESNRRGLTTAVLDGDLTGPSIPKAFGLKDNLLGVDGLIEPALTKTGIQVVSVNLMLDDPSQPVLWKGPLLSGAIDQFWKETNWKNVDMTFIDMPPGTGDIAMKVMTDLPLDGLILVTTPQDLVQMIMKKAANMAIKLNIPIVGLVENMSYYICPNCNAKHEIFGPSQVEKVAEDFNISNYASLGMSEKVRELVDKGQIEDIEETGLASIIDNLIING</sequence>
<reference evidence="7 8" key="1">
    <citation type="submission" date="2018-11" db="EMBL/GenBank/DDBJ databases">
        <title>Genome sequencing and assembly of Anaerosphaera sp. nov., GS7-6-2.</title>
        <authorList>
            <person name="Rettenmaier R."/>
            <person name="Liebl W."/>
            <person name="Zverlov V."/>
        </authorList>
    </citation>
    <scope>NUCLEOTIDE SEQUENCE [LARGE SCALE GENOMIC DNA]</scope>
    <source>
        <strain evidence="7 8">GS7-6-2</strain>
    </source>
</reference>
<dbReference type="InterPro" id="IPR044304">
    <property type="entry name" value="NUBPL-like"/>
</dbReference>
<dbReference type="SUPFAM" id="SSF52540">
    <property type="entry name" value="P-loop containing nucleoside triphosphate hydrolases"/>
    <property type="match status" value="1"/>
</dbReference>
<dbReference type="GO" id="GO:0016887">
    <property type="term" value="F:ATP hydrolysis activity"/>
    <property type="evidence" value="ECO:0007669"/>
    <property type="project" value="UniProtKB-UniRule"/>
</dbReference>
<dbReference type="GO" id="GO:0140663">
    <property type="term" value="F:ATP-dependent FeS chaperone activity"/>
    <property type="evidence" value="ECO:0007669"/>
    <property type="project" value="InterPro"/>
</dbReference>
<evidence type="ECO:0000256" key="1">
    <source>
        <dbReference type="ARBA" id="ARBA00022723"/>
    </source>
</evidence>
<keyword evidence="5 6" id="KW-0411">Iron-sulfur</keyword>
<comment type="function">
    <text evidence="6">Binds and transfers iron-sulfur (Fe-S) clusters to target apoproteins. Can hydrolyze ATP.</text>
</comment>
<proteinExistence type="inferred from homology"/>
<gene>
    <name evidence="7" type="ORF">EF514_07035</name>
</gene>
<dbReference type="InterPro" id="IPR019591">
    <property type="entry name" value="Mrp/NBP35_ATP-bd"/>
</dbReference>
<organism evidence="7 8">
    <name type="scientific">Anaerosphaera multitolerans</name>
    <dbReference type="NCBI Taxonomy" id="2487351"/>
    <lineage>
        <taxon>Bacteria</taxon>
        <taxon>Bacillati</taxon>
        <taxon>Bacillota</taxon>
        <taxon>Tissierellia</taxon>
        <taxon>Tissierellales</taxon>
        <taxon>Peptoniphilaceae</taxon>
        <taxon>Anaerosphaera</taxon>
    </lineage>
</organism>
<evidence type="ECO:0000313" key="8">
    <source>
        <dbReference type="Proteomes" id="UP000288812"/>
    </source>
</evidence>
<keyword evidence="3 6" id="KW-0067">ATP-binding</keyword>
<dbReference type="HAMAP" id="MF_02040">
    <property type="entry name" value="Mrp_NBP35"/>
    <property type="match status" value="1"/>
</dbReference>
<comment type="subunit">
    <text evidence="6">Homodimer.</text>
</comment>